<dbReference type="Gene3D" id="3.90.470.10">
    <property type="entry name" value="Ribosomal protein L22/L17"/>
    <property type="match status" value="1"/>
</dbReference>
<keyword evidence="3 4" id="KW-0687">Ribonucleoprotein</keyword>
<dbReference type="GO" id="GO:0005762">
    <property type="term" value="C:mitochondrial large ribosomal subunit"/>
    <property type="evidence" value="ECO:0007669"/>
    <property type="project" value="TreeGrafter"/>
</dbReference>
<dbReference type="GO" id="GO:0006412">
    <property type="term" value="P:translation"/>
    <property type="evidence" value="ECO:0007669"/>
    <property type="project" value="InterPro"/>
</dbReference>
<dbReference type="AlphaFoldDB" id="A0A8K0UXB7"/>
<dbReference type="Proteomes" id="UP000813824">
    <property type="component" value="Unassembled WGS sequence"/>
</dbReference>
<dbReference type="OrthoDB" id="416470at2759"/>
<dbReference type="InterPro" id="IPR047867">
    <property type="entry name" value="Ribosomal_uL22_bac/org-type"/>
</dbReference>
<dbReference type="InterPro" id="IPR001063">
    <property type="entry name" value="Ribosomal_uL22"/>
</dbReference>
<dbReference type="EMBL" id="JAEVFJ010000003">
    <property type="protein sequence ID" value="KAH8105957.1"/>
    <property type="molecule type" value="Genomic_DNA"/>
</dbReference>
<keyword evidence="7" id="KW-1185">Reference proteome</keyword>
<evidence type="ECO:0000256" key="2">
    <source>
        <dbReference type="ARBA" id="ARBA00022980"/>
    </source>
</evidence>
<proteinExistence type="inferred from homology"/>
<comment type="caution">
    <text evidence="6">The sequence shown here is derived from an EMBL/GenBank/DDBJ whole genome shotgun (WGS) entry which is preliminary data.</text>
</comment>
<evidence type="ECO:0000256" key="5">
    <source>
        <dbReference type="SAM" id="MobiDB-lite"/>
    </source>
</evidence>
<comment type="similarity">
    <text evidence="1 4">Belongs to the universal ribosomal protein uL22 family.</text>
</comment>
<evidence type="ECO:0000313" key="7">
    <source>
        <dbReference type="Proteomes" id="UP000813824"/>
    </source>
</evidence>
<accession>A0A8K0UXB7</accession>
<reference evidence="6" key="1">
    <citation type="journal article" date="2021" name="New Phytol.">
        <title>Evolutionary innovations through gain and loss of genes in the ectomycorrhizal Boletales.</title>
        <authorList>
            <person name="Wu G."/>
            <person name="Miyauchi S."/>
            <person name="Morin E."/>
            <person name="Kuo A."/>
            <person name="Drula E."/>
            <person name="Varga T."/>
            <person name="Kohler A."/>
            <person name="Feng B."/>
            <person name="Cao Y."/>
            <person name="Lipzen A."/>
            <person name="Daum C."/>
            <person name="Hundley H."/>
            <person name="Pangilinan J."/>
            <person name="Johnson J."/>
            <person name="Barry K."/>
            <person name="LaButti K."/>
            <person name="Ng V."/>
            <person name="Ahrendt S."/>
            <person name="Min B."/>
            <person name="Choi I.G."/>
            <person name="Park H."/>
            <person name="Plett J.M."/>
            <person name="Magnuson J."/>
            <person name="Spatafora J.W."/>
            <person name="Nagy L.G."/>
            <person name="Henrissat B."/>
            <person name="Grigoriev I.V."/>
            <person name="Yang Z.L."/>
            <person name="Xu J."/>
            <person name="Martin F.M."/>
        </authorList>
    </citation>
    <scope>NUCLEOTIDE SEQUENCE</scope>
    <source>
        <strain evidence="6">KKN 215</strain>
    </source>
</reference>
<name>A0A8K0UXB7_9AGAR</name>
<dbReference type="PANTHER" id="PTHR13501:SF8">
    <property type="entry name" value="LARGE RIBOSOMAL SUBUNIT PROTEIN UL22M"/>
    <property type="match status" value="1"/>
</dbReference>
<dbReference type="Pfam" id="PF00237">
    <property type="entry name" value="Ribosomal_L22"/>
    <property type="match status" value="1"/>
</dbReference>
<evidence type="ECO:0000256" key="3">
    <source>
        <dbReference type="ARBA" id="ARBA00023274"/>
    </source>
</evidence>
<protein>
    <submittedName>
        <fullName evidence="6">Mitochondrial 50S ribosomal protein L22</fullName>
    </submittedName>
</protein>
<evidence type="ECO:0000256" key="4">
    <source>
        <dbReference type="RuleBase" id="RU004005"/>
    </source>
</evidence>
<evidence type="ECO:0000313" key="6">
    <source>
        <dbReference type="EMBL" id="KAH8105957.1"/>
    </source>
</evidence>
<feature type="region of interest" description="Disordered" evidence="5">
    <location>
        <begin position="1"/>
        <end position="23"/>
    </location>
</feature>
<dbReference type="SUPFAM" id="SSF54843">
    <property type="entry name" value="Ribosomal protein L22"/>
    <property type="match status" value="1"/>
</dbReference>
<gene>
    <name evidence="6" type="ORF">BXZ70DRAFT_917555</name>
</gene>
<sequence length="250" mass="27782">MQVASSSLRRGLTPLRSSQFPSTSRAVLRDARRYASLKGPLTWLRQSLAPAVRKDSEEDIAAARKAEAEKGQSSVFDSIAPAADEERAGVSALVKPKIKHTEHKYSTANFKISHRKLNMLGRQIAGQPIDMAIMQMNFSEKRASKRIKSMLVVAKDHATAYKGLDASKLVVDEAWVTKGPNVLKRIEPKGRGRFGVRVHPDSRLSVVLREGKTKAELAREERARKLKRIVSSGITREDVPLRNPGPAWAW</sequence>
<dbReference type="GO" id="GO:0003735">
    <property type="term" value="F:structural constituent of ribosome"/>
    <property type="evidence" value="ECO:0007669"/>
    <property type="project" value="InterPro"/>
</dbReference>
<dbReference type="PANTHER" id="PTHR13501">
    <property type="entry name" value="CHLOROPLAST 50S RIBOSOMAL PROTEIN L22-RELATED"/>
    <property type="match status" value="1"/>
</dbReference>
<organism evidence="6 7">
    <name type="scientific">Cristinia sonorae</name>
    <dbReference type="NCBI Taxonomy" id="1940300"/>
    <lineage>
        <taxon>Eukaryota</taxon>
        <taxon>Fungi</taxon>
        <taxon>Dikarya</taxon>
        <taxon>Basidiomycota</taxon>
        <taxon>Agaricomycotina</taxon>
        <taxon>Agaricomycetes</taxon>
        <taxon>Agaricomycetidae</taxon>
        <taxon>Agaricales</taxon>
        <taxon>Pleurotineae</taxon>
        <taxon>Stephanosporaceae</taxon>
        <taxon>Cristinia</taxon>
    </lineage>
</organism>
<evidence type="ECO:0000256" key="1">
    <source>
        <dbReference type="ARBA" id="ARBA00009451"/>
    </source>
</evidence>
<dbReference type="InterPro" id="IPR036394">
    <property type="entry name" value="Ribosomal_uL22_sf"/>
</dbReference>
<keyword evidence="2 4" id="KW-0689">Ribosomal protein</keyword>